<dbReference type="InterPro" id="IPR021130">
    <property type="entry name" value="PRib-ATP_PPHydrolase-like"/>
</dbReference>
<name>A0A7S8C8W5_9BACI</name>
<dbReference type="RefSeq" id="WP_239673076.1">
    <property type="nucleotide sequence ID" value="NZ_CP049742.1"/>
</dbReference>
<keyword evidence="2" id="KW-0378">Hydrolase</keyword>
<accession>A0A7S8C8W5</accession>
<proteinExistence type="predicted"/>
<keyword evidence="1" id="KW-0175">Coiled coil</keyword>
<dbReference type="AlphaFoldDB" id="A0A7S8C8W5"/>
<keyword evidence="3" id="KW-1185">Reference proteome</keyword>
<dbReference type="EMBL" id="CP049742">
    <property type="protein sequence ID" value="QPC45570.1"/>
    <property type="molecule type" value="Genomic_DNA"/>
</dbReference>
<dbReference type="InterPro" id="IPR038735">
    <property type="entry name" value="MSMEG_1276-like_NTP-PPase_dom"/>
</dbReference>
<feature type="coiled-coil region" evidence="1">
    <location>
        <begin position="34"/>
        <end position="68"/>
    </location>
</feature>
<dbReference type="SUPFAM" id="SSF101386">
    <property type="entry name" value="all-alpha NTP pyrophosphatases"/>
    <property type="match status" value="1"/>
</dbReference>
<evidence type="ECO:0000313" key="3">
    <source>
        <dbReference type="Proteomes" id="UP000593626"/>
    </source>
</evidence>
<dbReference type="CDD" id="cd11532">
    <property type="entry name" value="NTP-PPase_COG4997"/>
    <property type="match status" value="1"/>
</dbReference>
<evidence type="ECO:0000256" key="1">
    <source>
        <dbReference type="SAM" id="Coils"/>
    </source>
</evidence>
<dbReference type="KEGG" id="mcui:G8O30_00555"/>
<organism evidence="2 3">
    <name type="scientific">Mangrovibacillus cuniculi</name>
    <dbReference type="NCBI Taxonomy" id="2593652"/>
    <lineage>
        <taxon>Bacteria</taxon>
        <taxon>Bacillati</taxon>
        <taxon>Bacillota</taxon>
        <taxon>Bacilli</taxon>
        <taxon>Bacillales</taxon>
        <taxon>Bacillaceae</taxon>
        <taxon>Mangrovibacillus</taxon>
    </lineage>
</organism>
<dbReference type="Proteomes" id="UP000593626">
    <property type="component" value="Chromosome"/>
</dbReference>
<dbReference type="Pfam" id="PF01503">
    <property type="entry name" value="PRA-PH"/>
    <property type="match status" value="1"/>
</dbReference>
<protein>
    <submittedName>
        <fullName evidence="2">Nucleoside triphosphate pyrophosphohydrolase</fullName>
    </submittedName>
</protein>
<evidence type="ECO:0000313" key="2">
    <source>
        <dbReference type="EMBL" id="QPC45570.1"/>
    </source>
</evidence>
<sequence>MPTYNKLVRDRIPKIIEASEKAYTTRILSEEEYIDALQTKCLEEFEEYRKAESNQEAMEELADLLEVMNALCKVHGASLKEVDDLRKAKAARRGGFEERIFLMEVEDDES</sequence>
<dbReference type="GO" id="GO:0016787">
    <property type="term" value="F:hydrolase activity"/>
    <property type="evidence" value="ECO:0007669"/>
    <property type="project" value="UniProtKB-KW"/>
</dbReference>
<gene>
    <name evidence="2" type="ORF">G8O30_00555</name>
</gene>
<reference evidence="2 3" key="1">
    <citation type="submission" date="2019-07" db="EMBL/GenBank/DDBJ databases">
        <title>Genome sequence of 2 isolates from Red Sea Mangroves.</title>
        <authorList>
            <person name="Sefrji F."/>
            <person name="Michoud G."/>
            <person name="Merlino G."/>
            <person name="Daffonchio D."/>
        </authorList>
    </citation>
    <scope>NUCLEOTIDE SEQUENCE [LARGE SCALE GENOMIC DNA]</scope>
    <source>
        <strain evidence="2 3">R1DC41</strain>
    </source>
</reference>